<dbReference type="Proteomes" id="UP000436088">
    <property type="component" value="Unassembled WGS sequence"/>
</dbReference>
<evidence type="ECO:0000313" key="2">
    <source>
        <dbReference type="EMBL" id="KAE8726985.1"/>
    </source>
</evidence>
<evidence type="ECO:0000256" key="1">
    <source>
        <dbReference type="SAM" id="MobiDB-lite"/>
    </source>
</evidence>
<organism evidence="2 3">
    <name type="scientific">Hibiscus syriacus</name>
    <name type="common">Rose of Sharon</name>
    <dbReference type="NCBI Taxonomy" id="106335"/>
    <lineage>
        <taxon>Eukaryota</taxon>
        <taxon>Viridiplantae</taxon>
        <taxon>Streptophyta</taxon>
        <taxon>Embryophyta</taxon>
        <taxon>Tracheophyta</taxon>
        <taxon>Spermatophyta</taxon>
        <taxon>Magnoliopsida</taxon>
        <taxon>eudicotyledons</taxon>
        <taxon>Gunneridae</taxon>
        <taxon>Pentapetalae</taxon>
        <taxon>rosids</taxon>
        <taxon>malvids</taxon>
        <taxon>Malvales</taxon>
        <taxon>Malvaceae</taxon>
        <taxon>Malvoideae</taxon>
        <taxon>Hibiscus</taxon>
    </lineage>
</organism>
<accession>A0A6A3CCF5</accession>
<reference evidence="2" key="1">
    <citation type="submission" date="2019-09" db="EMBL/GenBank/DDBJ databases">
        <title>Draft genome information of white flower Hibiscus syriacus.</title>
        <authorList>
            <person name="Kim Y.-M."/>
        </authorList>
    </citation>
    <scope>NUCLEOTIDE SEQUENCE [LARGE SCALE GENOMIC DNA]</scope>
    <source>
        <strain evidence="2">YM2019G1</strain>
    </source>
</reference>
<proteinExistence type="predicted"/>
<gene>
    <name evidence="2" type="ORF">F3Y22_tig00005929pilonHSYRG00003</name>
</gene>
<name>A0A6A3CCF5_HIBSY</name>
<dbReference type="EMBL" id="VEPZ02000320">
    <property type="protein sequence ID" value="KAE8726985.1"/>
    <property type="molecule type" value="Genomic_DNA"/>
</dbReference>
<sequence length="251" mass="28176">MIPPYEAKTRNGHCGSIVGESRNLAVQSSFRDGFLHEIGFDFVGWADNGDPGCRIKQNLQGWFWIPLFMIMASTKLISVTILKLPPPPPLIAKTSLSPWFSVKNPSINVNELSIHHIVTGSWEGKSSTLLCNSIIKFTERGTGLNPCNFIFYVGINRSEVNQVDDDEWDFSDKLNTFVIMAATSGSRLQPMFSGTINSGLSHWKWSWKQNHLNEGKGNGEIFDEGILPLKTRREQPKQEGLTRKTEETSFS</sequence>
<dbReference type="AlphaFoldDB" id="A0A6A3CCF5"/>
<protein>
    <submittedName>
        <fullName evidence="2">Uncharacterized protein</fullName>
    </submittedName>
</protein>
<comment type="caution">
    <text evidence="2">The sequence shown here is derived from an EMBL/GenBank/DDBJ whole genome shotgun (WGS) entry which is preliminary data.</text>
</comment>
<feature type="region of interest" description="Disordered" evidence="1">
    <location>
        <begin position="232"/>
        <end position="251"/>
    </location>
</feature>
<keyword evidence="3" id="KW-1185">Reference proteome</keyword>
<evidence type="ECO:0000313" key="3">
    <source>
        <dbReference type="Proteomes" id="UP000436088"/>
    </source>
</evidence>